<evidence type="ECO:0000313" key="6">
    <source>
        <dbReference type="EMBL" id="TDE11801.1"/>
    </source>
</evidence>
<dbReference type="OrthoDB" id="7186128at2"/>
<evidence type="ECO:0000256" key="2">
    <source>
        <dbReference type="ARBA" id="ARBA00023125"/>
    </source>
</evidence>
<dbReference type="PANTHER" id="PTHR30055">
    <property type="entry name" value="HTH-TYPE TRANSCRIPTIONAL REGULATOR RUTR"/>
    <property type="match status" value="1"/>
</dbReference>
<dbReference type="InterPro" id="IPR001647">
    <property type="entry name" value="HTH_TetR"/>
</dbReference>
<name>A0A4R5DIM7_9ACTN</name>
<dbReference type="InParanoid" id="A0A4R5DIM7"/>
<dbReference type="PANTHER" id="PTHR30055:SF146">
    <property type="entry name" value="HTH-TYPE TRANSCRIPTIONAL DUAL REGULATOR CECR"/>
    <property type="match status" value="1"/>
</dbReference>
<dbReference type="SUPFAM" id="SSF48498">
    <property type="entry name" value="Tetracyclin repressor-like, C-terminal domain"/>
    <property type="match status" value="1"/>
</dbReference>
<keyword evidence="1" id="KW-0805">Transcription regulation</keyword>
<dbReference type="SUPFAM" id="SSF46689">
    <property type="entry name" value="Homeodomain-like"/>
    <property type="match status" value="1"/>
</dbReference>
<proteinExistence type="predicted"/>
<dbReference type="InterPro" id="IPR039536">
    <property type="entry name" value="TetR_C_Proteobacteria"/>
</dbReference>
<evidence type="ECO:0000259" key="5">
    <source>
        <dbReference type="PROSITE" id="PS50977"/>
    </source>
</evidence>
<dbReference type="AlphaFoldDB" id="A0A4R5DIM7"/>
<keyword evidence="3" id="KW-0804">Transcription</keyword>
<dbReference type="GO" id="GO:0003700">
    <property type="term" value="F:DNA-binding transcription factor activity"/>
    <property type="evidence" value="ECO:0007669"/>
    <property type="project" value="TreeGrafter"/>
</dbReference>
<evidence type="ECO:0000256" key="3">
    <source>
        <dbReference type="ARBA" id="ARBA00023163"/>
    </source>
</evidence>
<keyword evidence="7" id="KW-1185">Reference proteome</keyword>
<dbReference type="Pfam" id="PF00440">
    <property type="entry name" value="TetR_N"/>
    <property type="match status" value="1"/>
</dbReference>
<reference evidence="6 7" key="1">
    <citation type="submission" date="2019-03" db="EMBL/GenBank/DDBJ databases">
        <title>Draft genome sequences of novel Actinobacteria.</title>
        <authorList>
            <person name="Sahin N."/>
            <person name="Ay H."/>
            <person name="Saygin H."/>
        </authorList>
    </citation>
    <scope>NUCLEOTIDE SEQUENCE [LARGE SCALE GENOMIC DNA]</scope>
    <source>
        <strain evidence="6 7">5K138</strain>
    </source>
</reference>
<protein>
    <submittedName>
        <fullName evidence="6">TetR/AcrR family transcriptional regulator</fullName>
    </submittedName>
</protein>
<feature type="DNA-binding region" description="H-T-H motif" evidence="4">
    <location>
        <begin position="105"/>
        <end position="124"/>
    </location>
</feature>
<evidence type="ECO:0000256" key="4">
    <source>
        <dbReference type="PROSITE-ProRule" id="PRU00335"/>
    </source>
</evidence>
<dbReference type="InterPro" id="IPR009057">
    <property type="entry name" value="Homeodomain-like_sf"/>
</dbReference>
<comment type="caution">
    <text evidence="6">The sequence shown here is derived from an EMBL/GenBank/DDBJ whole genome shotgun (WGS) entry which is preliminary data.</text>
</comment>
<dbReference type="InterPro" id="IPR036271">
    <property type="entry name" value="Tet_transcr_reg_TetR-rel_C_sf"/>
</dbReference>
<feature type="domain" description="HTH tetR-type" evidence="5">
    <location>
        <begin position="82"/>
        <end position="142"/>
    </location>
</feature>
<dbReference type="Proteomes" id="UP000294739">
    <property type="component" value="Unassembled WGS sequence"/>
</dbReference>
<gene>
    <name evidence="6" type="ORF">E1269_08540</name>
</gene>
<dbReference type="PROSITE" id="PS50977">
    <property type="entry name" value="HTH_TETR_2"/>
    <property type="match status" value="1"/>
</dbReference>
<dbReference type="Pfam" id="PF14246">
    <property type="entry name" value="TetR_C_7"/>
    <property type="match status" value="1"/>
</dbReference>
<accession>A0A4R5DIM7</accession>
<sequence>MISAGWVSPGVSAVLVTAVLVTAMRVPSAEWVVRFTGPAFAVSTARPMGGRGDRSDLILNCSVLSLVYCTVQFMTRARGRGAPKEPLILDAAREVFLRRGFGSAGVDEMAAVAGISKVTLYKYFSSKEQLFLAVILRDIEAAERMSDDHLDALATTTDLDADLRGLAREFVTTVTEPELLRMRRIVAAEAERFPELARAWDERARVRGQQTLTRLFEALAQRGWLAGDMRVAAEQFLWLLLGAPFNVALFDPARGRFDDDELYAHADAAVRTILAAYGRHGPRQKPSRG</sequence>
<dbReference type="PRINTS" id="PR00455">
    <property type="entry name" value="HTHTETR"/>
</dbReference>
<dbReference type="GO" id="GO:0000976">
    <property type="term" value="F:transcription cis-regulatory region binding"/>
    <property type="evidence" value="ECO:0007669"/>
    <property type="project" value="TreeGrafter"/>
</dbReference>
<keyword evidence="2 4" id="KW-0238">DNA-binding</keyword>
<dbReference type="InterPro" id="IPR050109">
    <property type="entry name" value="HTH-type_TetR-like_transc_reg"/>
</dbReference>
<organism evidence="6 7">
    <name type="scientific">Jiangella asiatica</name>
    <dbReference type="NCBI Taxonomy" id="2530372"/>
    <lineage>
        <taxon>Bacteria</taxon>
        <taxon>Bacillati</taxon>
        <taxon>Actinomycetota</taxon>
        <taxon>Actinomycetes</taxon>
        <taxon>Jiangellales</taxon>
        <taxon>Jiangellaceae</taxon>
        <taxon>Jiangella</taxon>
    </lineage>
</organism>
<evidence type="ECO:0000313" key="7">
    <source>
        <dbReference type="Proteomes" id="UP000294739"/>
    </source>
</evidence>
<evidence type="ECO:0000256" key="1">
    <source>
        <dbReference type="ARBA" id="ARBA00023015"/>
    </source>
</evidence>
<dbReference type="EMBL" id="SMKZ01000009">
    <property type="protein sequence ID" value="TDE11801.1"/>
    <property type="molecule type" value="Genomic_DNA"/>
</dbReference>
<dbReference type="FunFam" id="1.10.10.60:FF:000141">
    <property type="entry name" value="TetR family transcriptional regulator"/>
    <property type="match status" value="1"/>
</dbReference>
<dbReference type="Gene3D" id="1.10.357.10">
    <property type="entry name" value="Tetracycline Repressor, domain 2"/>
    <property type="match status" value="1"/>
</dbReference>
<dbReference type="GO" id="GO:0045892">
    <property type="term" value="P:negative regulation of DNA-templated transcription"/>
    <property type="evidence" value="ECO:0007669"/>
    <property type="project" value="UniProtKB-ARBA"/>
</dbReference>